<dbReference type="InterPro" id="IPR051081">
    <property type="entry name" value="HTH_MetalResp_TranReg"/>
</dbReference>
<dbReference type="PANTHER" id="PTHR33154">
    <property type="entry name" value="TRANSCRIPTIONAL REGULATOR, ARSR FAMILY"/>
    <property type="match status" value="1"/>
</dbReference>
<dbReference type="InterPro" id="IPR011991">
    <property type="entry name" value="ArsR-like_HTH"/>
</dbReference>
<protein>
    <submittedName>
        <fullName evidence="5">Winged helix-turn-helix transcriptional regulator</fullName>
    </submittedName>
</protein>
<dbReference type="PANTHER" id="PTHR33154:SF33">
    <property type="entry name" value="TRANSCRIPTIONAL REPRESSOR SDPR"/>
    <property type="match status" value="1"/>
</dbReference>
<dbReference type="InterPro" id="IPR001845">
    <property type="entry name" value="HTH_ArsR_DNA-bd_dom"/>
</dbReference>
<evidence type="ECO:0000256" key="3">
    <source>
        <dbReference type="ARBA" id="ARBA00023163"/>
    </source>
</evidence>
<dbReference type="AlphaFoldDB" id="A0A4S5BGF0"/>
<dbReference type="Gene3D" id="1.10.10.10">
    <property type="entry name" value="Winged helix-like DNA-binding domain superfamily/Winged helix DNA-binding domain"/>
    <property type="match status" value="1"/>
</dbReference>
<comment type="caution">
    <text evidence="5">The sequence shown here is derived from an EMBL/GenBank/DDBJ whole genome shotgun (WGS) entry which is preliminary data.</text>
</comment>
<dbReference type="Pfam" id="PF01022">
    <property type="entry name" value="HTH_5"/>
    <property type="match status" value="1"/>
</dbReference>
<proteinExistence type="predicted"/>
<evidence type="ECO:0000256" key="2">
    <source>
        <dbReference type="ARBA" id="ARBA00023125"/>
    </source>
</evidence>
<dbReference type="InterPro" id="IPR036390">
    <property type="entry name" value="WH_DNA-bd_sf"/>
</dbReference>
<evidence type="ECO:0000259" key="4">
    <source>
        <dbReference type="PROSITE" id="PS50987"/>
    </source>
</evidence>
<reference evidence="5 6" key="1">
    <citation type="submission" date="2019-04" db="EMBL/GenBank/DDBJ databases">
        <title>Genome Announcement To Ensure Probiotic Safety of Bifidobacterium longum subsp infantis UBBI-01.</title>
        <authorList>
            <person name="Sulthana A."/>
            <person name="Lakshmi S.G."/>
            <person name="Madempudi R.S."/>
        </authorList>
    </citation>
    <scope>NUCLEOTIDE SEQUENCE [LARGE SCALE GENOMIC DNA]</scope>
    <source>
        <strain evidence="5 6">UBBI-01</strain>
    </source>
</reference>
<accession>A0A4S5BGF0</accession>
<dbReference type="SUPFAM" id="SSF46785">
    <property type="entry name" value="Winged helix' DNA-binding domain"/>
    <property type="match status" value="1"/>
</dbReference>
<feature type="domain" description="HTH arsR-type" evidence="4">
    <location>
        <begin position="6"/>
        <end position="100"/>
    </location>
</feature>
<dbReference type="EMBL" id="SSWL01000006">
    <property type="protein sequence ID" value="THJ29785.1"/>
    <property type="molecule type" value="Genomic_DNA"/>
</dbReference>
<evidence type="ECO:0000256" key="1">
    <source>
        <dbReference type="ARBA" id="ARBA00023015"/>
    </source>
</evidence>
<dbReference type="GO" id="GO:0003700">
    <property type="term" value="F:DNA-binding transcription factor activity"/>
    <property type="evidence" value="ECO:0007669"/>
    <property type="project" value="InterPro"/>
</dbReference>
<organism evidence="5 6">
    <name type="scientific">Bifidobacterium longum subsp. infantis</name>
    <dbReference type="NCBI Taxonomy" id="1682"/>
    <lineage>
        <taxon>Bacteria</taxon>
        <taxon>Bacillati</taxon>
        <taxon>Actinomycetota</taxon>
        <taxon>Actinomycetes</taxon>
        <taxon>Bifidobacteriales</taxon>
        <taxon>Bifidobacteriaceae</taxon>
        <taxon>Bifidobacterium</taxon>
    </lineage>
</organism>
<dbReference type="PRINTS" id="PR00778">
    <property type="entry name" value="HTHARSR"/>
</dbReference>
<keyword evidence="3" id="KW-0804">Transcription</keyword>
<evidence type="ECO:0000313" key="6">
    <source>
        <dbReference type="Proteomes" id="UP000306697"/>
    </source>
</evidence>
<dbReference type="SMART" id="SM00418">
    <property type="entry name" value="HTH_ARSR"/>
    <property type="match status" value="1"/>
</dbReference>
<evidence type="ECO:0000313" key="5">
    <source>
        <dbReference type="EMBL" id="THJ29785.1"/>
    </source>
</evidence>
<keyword evidence="2" id="KW-0238">DNA-binding</keyword>
<keyword evidence="1" id="KW-0805">Transcription regulation</keyword>
<dbReference type="CDD" id="cd00090">
    <property type="entry name" value="HTH_ARSR"/>
    <property type="match status" value="1"/>
</dbReference>
<dbReference type="PROSITE" id="PS50987">
    <property type="entry name" value="HTH_ARSR_2"/>
    <property type="match status" value="1"/>
</dbReference>
<dbReference type="InterPro" id="IPR036388">
    <property type="entry name" value="WH-like_DNA-bd_sf"/>
</dbReference>
<dbReference type="GO" id="GO:0003677">
    <property type="term" value="F:DNA binding"/>
    <property type="evidence" value="ECO:0007669"/>
    <property type="project" value="UniProtKB-KW"/>
</dbReference>
<name>A0A4S5BGF0_BIFLI</name>
<sequence>MRKTVIRRGEPPIISEILSALSDPTRREILESLRERSMSAGEISSMLQMKPSAVSYHLSYLYDSGLICRMRQENRLIYRLNLTAIDELIVYFVNLSKNDGTQSHDFSEKKE</sequence>
<dbReference type="Proteomes" id="UP000306697">
    <property type="component" value="Unassembled WGS sequence"/>
</dbReference>
<dbReference type="NCBIfam" id="NF033788">
    <property type="entry name" value="HTH_metalloreg"/>
    <property type="match status" value="1"/>
</dbReference>
<gene>
    <name evidence="5" type="ORF">E6L38_04950</name>
</gene>